<dbReference type="AlphaFoldDB" id="A0A428TR10"/>
<evidence type="ECO:0000313" key="3">
    <source>
        <dbReference type="Proteomes" id="UP000287144"/>
    </source>
</evidence>
<protein>
    <submittedName>
        <fullName evidence="2">Uncharacterized protein</fullName>
    </submittedName>
</protein>
<evidence type="ECO:0000256" key="1">
    <source>
        <dbReference type="SAM" id="MobiDB-lite"/>
    </source>
</evidence>
<dbReference type="EMBL" id="NKCK01000059">
    <property type="protein sequence ID" value="RSM04445.1"/>
    <property type="molecule type" value="Genomic_DNA"/>
</dbReference>
<name>A0A428TR10_9HYPO</name>
<dbReference type="Proteomes" id="UP000287144">
    <property type="component" value="Unassembled WGS sequence"/>
</dbReference>
<comment type="caution">
    <text evidence="2">The sequence shown here is derived from an EMBL/GenBank/DDBJ whole genome shotgun (WGS) entry which is preliminary data.</text>
</comment>
<organism evidence="2 3">
    <name type="scientific">Fusarium oligoseptatum</name>
    <dbReference type="NCBI Taxonomy" id="2604345"/>
    <lineage>
        <taxon>Eukaryota</taxon>
        <taxon>Fungi</taxon>
        <taxon>Dikarya</taxon>
        <taxon>Ascomycota</taxon>
        <taxon>Pezizomycotina</taxon>
        <taxon>Sordariomycetes</taxon>
        <taxon>Hypocreomycetidae</taxon>
        <taxon>Hypocreales</taxon>
        <taxon>Nectriaceae</taxon>
        <taxon>Fusarium</taxon>
        <taxon>Fusarium solani species complex</taxon>
    </lineage>
</organism>
<feature type="region of interest" description="Disordered" evidence="1">
    <location>
        <begin position="200"/>
        <end position="220"/>
    </location>
</feature>
<accession>A0A428TR10</accession>
<proteinExistence type="predicted"/>
<gene>
    <name evidence="2" type="ORF">CEP52_006852</name>
</gene>
<sequence>MYSIHQFLASMFIGGSQHSWSANQFGFVEPDGTELQHDKWSLIESRCDSISILLRCNQIVPAQEILRELSCGLYTLINPPDPLFLGKIWRLGLVLRGLDRRAPQLQAISTVLGRLRDICRGLHGIDSPISAILNCVVEVDEIDFTPTMRLGFRETLAILDHNVQDENIMMLNLWSTYAQYFSKPYVKFVKRKFINATPDNPPRTVRGAARKQASEASPHERLRDHIQKDVLLFKFDQVWHECYDPQHLPPGQWRESDACIRISHYFAYAAFWVCEKTLIGMKLAHDIIKDTRDSVKTHPGLSVKAMAFGVACKIIATAHRRNGDIEKCEKVLKDAIDVLSCGDQTSRIKAVDMCLTLVSWRREWGDLDGSQEVERWLLMIQGSIQGIAMCPDCRPSLKCNKCFENREHCPKCRTSKTKGVQDMQELTPEATQDC</sequence>
<evidence type="ECO:0000313" key="2">
    <source>
        <dbReference type="EMBL" id="RSM04445.1"/>
    </source>
</evidence>
<keyword evidence="3" id="KW-1185">Reference proteome</keyword>
<reference evidence="2 3" key="1">
    <citation type="submission" date="2017-06" db="EMBL/GenBank/DDBJ databases">
        <title>Comparative genomic analysis of Ambrosia Fusariam Clade fungi.</title>
        <authorList>
            <person name="Stajich J.E."/>
            <person name="Carrillo J."/>
            <person name="Kijimoto T."/>
            <person name="Eskalen A."/>
            <person name="O'Donnell K."/>
            <person name="Kasson M."/>
        </authorList>
    </citation>
    <scope>NUCLEOTIDE SEQUENCE [LARGE SCALE GENOMIC DNA]</scope>
    <source>
        <strain evidence="2 3">NRRL62579</strain>
    </source>
</reference>